<dbReference type="SUPFAM" id="SSF47413">
    <property type="entry name" value="lambda repressor-like DNA-binding domains"/>
    <property type="match status" value="1"/>
</dbReference>
<name>A0A382DJB5_9ZZZZ</name>
<dbReference type="EMBL" id="UINC01039351">
    <property type="protein sequence ID" value="SVB37707.1"/>
    <property type="molecule type" value="Genomic_DNA"/>
</dbReference>
<dbReference type="GO" id="GO:0003677">
    <property type="term" value="F:DNA binding"/>
    <property type="evidence" value="ECO:0007669"/>
    <property type="project" value="InterPro"/>
</dbReference>
<protein>
    <submittedName>
        <fullName evidence="1">Uncharacterized protein</fullName>
    </submittedName>
</protein>
<organism evidence="1">
    <name type="scientific">marine metagenome</name>
    <dbReference type="NCBI Taxonomy" id="408172"/>
    <lineage>
        <taxon>unclassified sequences</taxon>
        <taxon>metagenomes</taxon>
        <taxon>ecological metagenomes</taxon>
    </lineage>
</organism>
<reference evidence="1" key="1">
    <citation type="submission" date="2018-05" db="EMBL/GenBank/DDBJ databases">
        <authorList>
            <person name="Lanie J.A."/>
            <person name="Ng W.-L."/>
            <person name="Kazmierczak K.M."/>
            <person name="Andrzejewski T.M."/>
            <person name="Davidsen T.M."/>
            <person name="Wayne K.J."/>
            <person name="Tettelin H."/>
            <person name="Glass J.I."/>
            <person name="Rusch D."/>
            <person name="Podicherti R."/>
            <person name="Tsui H.-C.T."/>
            <person name="Winkler M.E."/>
        </authorList>
    </citation>
    <scope>NUCLEOTIDE SEQUENCE</scope>
</reference>
<dbReference type="AlphaFoldDB" id="A0A382DJB5"/>
<sequence length="249" mass="28583">MNHDSSDKNSSNVLERLHILVDEKKLSGRQFAISIGLQPSTGGKILGGITKLSQTLANSIELVHGYSAKWLLTGELPKYSSSKQLIREQQLLLELMEFGWASFPMLLMVEKHLVDYMVKRDFSFITDLMEGIQVLKTGPNKDVLYSQRDQYFDLERELRETLRRYINDLASTDSEAALKMLLLIFEEERNLKPNYPDVPRDKYLGRSSGAHSTTILNIRGKMRECCELTLKEKKLIEEARTAHMVTKEE</sequence>
<evidence type="ECO:0000313" key="1">
    <source>
        <dbReference type="EMBL" id="SVB37707.1"/>
    </source>
</evidence>
<gene>
    <name evidence="1" type="ORF">METZ01_LOCUS190561</name>
</gene>
<proteinExistence type="predicted"/>
<accession>A0A382DJB5</accession>
<dbReference type="InterPro" id="IPR010982">
    <property type="entry name" value="Lambda_DNA-bd_dom_sf"/>
</dbReference>